<gene>
    <name evidence="3" type="ORF">SAMN05444410_10954</name>
</gene>
<dbReference type="InterPro" id="IPR006016">
    <property type="entry name" value="UspA"/>
</dbReference>
<dbReference type="PANTHER" id="PTHR46268">
    <property type="entry name" value="STRESS RESPONSE PROTEIN NHAX"/>
    <property type="match status" value="1"/>
</dbReference>
<evidence type="ECO:0000256" key="1">
    <source>
        <dbReference type="ARBA" id="ARBA00008791"/>
    </source>
</evidence>
<feature type="domain" description="UspA" evidence="2">
    <location>
        <begin position="2"/>
        <end position="143"/>
    </location>
</feature>
<sequence length="275" mass="30215">MNKILIPTDFSATATNAALYALGLAKQVGVKSVVLYNAYQSPVTIDPMMPTVQLFDIDELKKNSEEALDRFRLQLKEAAGTIHLEIFSAFNVLSEGLDSVCQEAGADLIVMGISGAGGMEETLIGSNAVSVARHSTYPVIIVPAQASFVPIQEVLFACDYKKVAETTPVGSIKSLLSATGARLSVLNVYHNKAYDDTFTYESLMLDTLLEGCRPHYFFVDNPDFTDAINAFVKETHSQIVITIPKKHGWFEGLFHKSHTRMLAFHSIIPLMVIHE</sequence>
<dbReference type="PANTHER" id="PTHR46268:SF6">
    <property type="entry name" value="UNIVERSAL STRESS PROTEIN UP12"/>
    <property type="match status" value="1"/>
</dbReference>
<dbReference type="SUPFAM" id="SSF52402">
    <property type="entry name" value="Adenine nucleotide alpha hydrolases-like"/>
    <property type="match status" value="2"/>
</dbReference>
<accession>A0A8X8IG64</accession>
<dbReference type="Proteomes" id="UP000198711">
    <property type="component" value="Unassembled WGS sequence"/>
</dbReference>
<organism evidence="3 4">
    <name type="scientific">Hydrobacter penzbergensis</name>
    <dbReference type="NCBI Taxonomy" id="1235997"/>
    <lineage>
        <taxon>Bacteria</taxon>
        <taxon>Pseudomonadati</taxon>
        <taxon>Bacteroidota</taxon>
        <taxon>Chitinophagia</taxon>
        <taxon>Chitinophagales</taxon>
        <taxon>Chitinophagaceae</taxon>
        <taxon>Hydrobacter</taxon>
    </lineage>
</organism>
<reference evidence="3 4" key="1">
    <citation type="submission" date="2016-10" db="EMBL/GenBank/DDBJ databases">
        <authorList>
            <person name="Varghese N."/>
            <person name="Submissions S."/>
        </authorList>
    </citation>
    <scope>NUCLEOTIDE SEQUENCE [LARGE SCALE GENOMIC DNA]</scope>
    <source>
        <strain evidence="3 4">DSM 25353</strain>
    </source>
</reference>
<dbReference type="EMBL" id="FNNO01000009">
    <property type="protein sequence ID" value="SDX10566.1"/>
    <property type="molecule type" value="Genomic_DNA"/>
</dbReference>
<dbReference type="InterPro" id="IPR006015">
    <property type="entry name" value="Universal_stress_UspA"/>
</dbReference>
<evidence type="ECO:0000313" key="3">
    <source>
        <dbReference type="EMBL" id="SDX10566.1"/>
    </source>
</evidence>
<dbReference type="AlphaFoldDB" id="A0A8X8IG64"/>
<dbReference type="PRINTS" id="PR01438">
    <property type="entry name" value="UNVRSLSTRESS"/>
</dbReference>
<comment type="caution">
    <text evidence="3">The sequence shown here is derived from an EMBL/GenBank/DDBJ whole genome shotgun (WGS) entry which is preliminary data.</text>
</comment>
<evidence type="ECO:0000313" key="4">
    <source>
        <dbReference type="Proteomes" id="UP000198711"/>
    </source>
</evidence>
<keyword evidence="4" id="KW-1185">Reference proteome</keyword>
<dbReference type="RefSeq" id="WP_092724057.1">
    <property type="nucleotide sequence ID" value="NZ_FNNO01000009.1"/>
</dbReference>
<name>A0A8X8IG64_9BACT</name>
<protein>
    <submittedName>
        <fullName evidence="3">Nucleotide-binding universal stress protein, UspA family</fullName>
    </submittedName>
</protein>
<comment type="similarity">
    <text evidence="1">Belongs to the universal stress protein A family.</text>
</comment>
<dbReference type="Gene3D" id="3.40.50.12370">
    <property type="match status" value="1"/>
</dbReference>
<evidence type="ECO:0000259" key="2">
    <source>
        <dbReference type="Pfam" id="PF00582"/>
    </source>
</evidence>
<dbReference type="CDD" id="cd00293">
    <property type="entry name" value="USP-like"/>
    <property type="match status" value="1"/>
</dbReference>
<proteinExistence type="inferred from homology"/>
<dbReference type="Pfam" id="PF00582">
    <property type="entry name" value="Usp"/>
    <property type="match status" value="1"/>
</dbReference>